<dbReference type="SMART" id="SM00254">
    <property type="entry name" value="ShKT"/>
    <property type="match status" value="3"/>
</dbReference>
<evidence type="ECO:0000256" key="1">
    <source>
        <dbReference type="PROSITE-ProRule" id="PRU01005"/>
    </source>
</evidence>
<proteinExistence type="predicted"/>
<feature type="chain" id="PRO_5041258308" description="ShKT domain-containing protein" evidence="2">
    <location>
        <begin position="18"/>
        <end position="232"/>
    </location>
</feature>
<comment type="caution">
    <text evidence="1">Lacks conserved residue(s) required for the propagation of feature annotation.</text>
</comment>
<organism evidence="4 5">
    <name type="scientific">Cylicocyclus nassatus</name>
    <name type="common">Nematode worm</name>
    <dbReference type="NCBI Taxonomy" id="53992"/>
    <lineage>
        <taxon>Eukaryota</taxon>
        <taxon>Metazoa</taxon>
        <taxon>Ecdysozoa</taxon>
        <taxon>Nematoda</taxon>
        <taxon>Chromadorea</taxon>
        <taxon>Rhabditida</taxon>
        <taxon>Rhabditina</taxon>
        <taxon>Rhabditomorpha</taxon>
        <taxon>Strongyloidea</taxon>
        <taxon>Strongylidae</taxon>
        <taxon>Cylicocyclus</taxon>
    </lineage>
</organism>
<feature type="domain" description="ShKT" evidence="3">
    <location>
        <begin position="149"/>
        <end position="181"/>
    </location>
</feature>
<name>A0AA36H2I2_CYLNA</name>
<dbReference type="Gene3D" id="1.10.10.1940">
    <property type="match status" value="2"/>
</dbReference>
<feature type="signal peptide" evidence="2">
    <location>
        <begin position="1"/>
        <end position="17"/>
    </location>
</feature>
<dbReference type="Pfam" id="PF01549">
    <property type="entry name" value="ShK"/>
    <property type="match status" value="3"/>
</dbReference>
<dbReference type="PANTHER" id="PTHR21724:SF109">
    <property type="entry name" value="SHKT DOMAIN-CONTAINING PROTEIN"/>
    <property type="match status" value="1"/>
</dbReference>
<dbReference type="AlphaFoldDB" id="A0AA36H2I2"/>
<sequence length="232" mass="25242">MMLQILVLAALCSKAPAAITYQKCLDSANTAYAAEALDCDDQIPTCEELFVASGETKPTVSGTSDRPIKCYKDSSATNETIVSVATKICPKTCGLCCLTAKFDCNDNEDFDCDKVKKQNQCKDPWKSQLNLVDNCPKTCGLCEERNGDCQDREPNCDKSQCKNTDFQPAMKVNCKKTCDFCEEETTAAATTAPAQKTEETTAPAKTEPTTTPVCGTDTRCDKWYCGKACGRC</sequence>
<dbReference type="InterPro" id="IPR003582">
    <property type="entry name" value="ShKT_dom"/>
</dbReference>
<keyword evidence="1" id="KW-1015">Disulfide bond</keyword>
<feature type="disulfide bond" evidence="1">
    <location>
        <begin position="156"/>
        <end position="174"/>
    </location>
</feature>
<evidence type="ECO:0000313" key="5">
    <source>
        <dbReference type="Proteomes" id="UP001176961"/>
    </source>
</evidence>
<dbReference type="EMBL" id="CATQJL010000305">
    <property type="protein sequence ID" value="CAJ0602818.1"/>
    <property type="molecule type" value="Genomic_DNA"/>
</dbReference>
<feature type="domain" description="ShKT" evidence="3">
    <location>
        <begin position="104"/>
        <end position="142"/>
    </location>
</feature>
<evidence type="ECO:0000313" key="4">
    <source>
        <dbReference type="EMBL" id="CAJ0602818.1"/>
    </source>
</evidence>
<evidence type="ECO:0000259" key="3">
    <source>
        <dbReference type="PROSITE" id="PS51670"/>
    </source>
</evidence>
<dbReference type="PANTHER" id="PTHR21724">
    <property type="entry name" value="SHKT DOMAIN-CONTAINING PROTEIN"/>
    <property type="match status" value="1"/>
</dbReference>
<gene>
    <name evidence="4" type="ORF">CYNAS_LOCUS14801</name>
</gene>
<comment type="caution">
    <text evidence="4">The sequence shown here is derived from an EMBL/GenBank/DDBJ whole genome shotgun (WGS) entry which is preliminary data.</text>
</comment>
<keyword evidence="5" id="KW-1185">Reference proteome</keyword>
<keyword evidence="2" id="KW-0732">Signal</keyword>
<accession>A0AA36H2I2</accession>
<evidence type="ECO:0000256" key="2">
    <source>
        <dbReference type="SAM" id="SignalP"/>
    </source>
</evidence>
<protein>
    <recommendedName>
        <fullName evidence="3">ShKT domain-containing protein</fullName>
    </recommendedName>
</protein>
<dbReference type="PROSITE" id="PS51670">
    <property type="entry name" value="SHKT"/>
    <property type="match status" value="2"/>
</dbReference>
<dbReference type="Proteomes" id="UP001176961">
    <property type="component" value="Unassembled WGS sequence"/>
</dbReference>
<reference evidence="4" key="1">
    <citation type="submission" date="2023-07" db="EMBL/GenBank/DDBJ databases">
        <authorList>
            <consortium name="CYATHOMIX"/>
        </authorList>
    </citation>
    <scope>NUCLEOTIDE SEQUENCE</scope>
    <source>
        <strain evidence="4">N/A</strain>
    </source>
</reference>